<dbReference type="RefSeq" id="WP_161920915.1">
    <property type="nucleotide sequence ID" value="NZ_JAACYS010000045.1"/>
</dbReference>
<feature type="transmembrane region" description="Helical" evidence="6">
    <location>
        <begin position="288"/>
        <end position="308"/>
    </location>
</feature>
<dbReference type="InterPro" id="IPR002549">
    <property type="entry name" value="AI-2E-like"/>
</dbReference>
<name>A0ABX0A6F6_9BACI</name>
<feature type="transmembrane region" description="Helical" evidence="6">
    <location>
        <begin position="36"/>
        <end position="55"/>
    </location>
</feature>
<dbReference type="PANTHER" id="PTHR21716">
    <property type="entry name" value="TRANSMEMBRANE PROTEIN"/>
    <property type="match status" value="1"/>
</dbReference>
<evidence type="ECO:0000313" key="7">
    <source>
        <dbReference type="EMBL" id="NCU18084.1"/>
    </source>
</evidence>
<dbReference type="PANTHER" id="PTHR21716:SF68">
    <property type="entry name" value="TRANSPORT PROTEIN YTVI-RELATED"/>
    <property type="match status" value="1"/>
</dbReference>
<organism evidence="7 8">
    <name type="scientific">Pallidibacillus pasinlerensis</name>
    <dbReference type="NCBI Taxonomy" id="2703818"/>
    <lineage>
        <taxon>Bacteria</taxon>
        <taxon>Bacillati</taxon>
        <taxon>Bacillota</taxon>
        <taxon>Bacilli</taxon>
        <taxon>Bacillales</taxon>
        <taxon>Bacillaceae</taxon>
        <taxon>Pallidibacillus</taxon>
    </lineage>
</organism>
<feature type="transmembrane region" description="Helical" evidence="6">
    <location>
        <begin position="62"/>
        <end position="88"/>
    </location>
</feature>
<keyword evidence="3 6" id="KW-0812">Transmembrane</keyword>
<dbReference type="EMBL" id="JAACYS010000045">
    <property type="protein sequence ID" value="NCU18084.1"/>
    <property type="molecule type" value="Genomic_DNA"/>
</dbReference>
<feature type="transmembrane region" description="Helical" evidence="6">
    <location>
        <begin position="223"/>
        <end position="248"/>
    </location>
</feature>
<evidence type="ECO:0000313" key="8">
    <source>
        <dbReference type="Proteomes" id="UP000743899"/>
    </source>
</evidence>
<evidence type="ECO:0000256" key="5">
    <source>
        <dbReference type="ARBA" id="ARBA00023136"/>
    </source>
</evidence>
<dbReference type="InterPro" id="IPR014227">
    <property type="entry name" value="YtvI-like"/>
</dbReference>
<feature type="transmembrane region" description="Helical" evidence="6">
    <location>
        <begin position="168"/>
        <end position="189"/>
    </location>
</feature>
<keyword evidence="5 6" id="KW-0472">Membrane</keyword>
<gene>
    <name evidence="7" type="primary">ytvI</name>
    <name evidence="7" type="ORF">GW534_10190</name>
</gene>
<feature type="transmembrane region" description="Helical" evidence="6">
    <location>
        <begin position="254"/>
        <end position="276"/>
    </location>
</feature>
<dbReference type="NCBIfam" id="TIGR02872">
    <property type="entry name" value="spore_ytvI"/>
    <property type="match status" value="1"/>
</dbReference>
<sequence>MNTIHFNRLLRFFIVISLIVFTIIASFYLSSLLYPFLFAWIIAFFMNPIVNFLQIHARLPRVIAVLIVLIFIFGLLASLLTLLIAQLISGANYFQETLPDYIFHLVGFIEDWLTKTVIPFFQEIGRYLNSLPDNQQETITTKINELGTSIAGTLANLLQTLLTKIPAFISWFPNAATVFIFTIAGTFFISKDWYKLKRMGGKYLPIHFKQSGMKVYLELRKALFGFFRAQLTLITITAVIVLVGLIILRVEYALALAFIIGLIDLLPYLGTGIVFIPWISYQFIVENYYLGIGLAVLYLIIIVQRQLMEPKIVSTNIGISPLASLVSIFVGLQLFGLFGLFIGPLVAVIISTLYKTEVLKSIWLYIKGD</sequence>
<evidence type="ECO:0000256" key="3">
    <source>
        <dbReference type="ARBA" id="ARBA00022692"/>
    </source>
</evidence>
<accession>A0ABX0A6F6</accession>
<evidence type="ECO:0000256" key="6">
    <source>
        <dbReference type="SAM" id="Phobius"/>
    </source>
</evidence>
<comment type="subcellular location">
    <subcellularLocation>
        <location evidence="1">Membrane</location>
        <topology evidence="1">Multi-pass membrane protein</topology>
    </subcellularLocation>
</comment>
<dbReference type="Pfam" id="PF01594">
    <property type="entry name" value="AI-2E_transport"/>
    <property type="match status" value="1"/>
</dbReference>
<protein>
    <submittedName>
        <fullName evidence="7">Sporulation integral membrane protein YtvI</fullName>
    </submittedName>
</protein>
<dbReference type="Proteomes" id="UP000743899">
    <property type="component" value="Unassembled WGS sequence"/>
</dbReference>
<comment type="similarity">
    <text evidence="2">Belongs to the autoinducer-2 exporter (AI-2E) (TC 2.A.86) family.</text>
</comment>
<comment type="caution">
    <text evidence="7">The sequence shown here is derived from an EMBL/GenBank/DDBJ whole genome shotgun (WGS) entry which is preliminary data.</text>
</comment>
<reference evidence="7 8" key="1">
    <citation type="submission" date="2020-01" db="EMBL/GenBank/DDBJ databases">
        <title>A novel Bacillus sp. from Pasinler.</title>
        <authorList>
            <person name="Adiguzel A."/>
            <person name="Ay H."/>
            <person name="Baltaci M.O."/>
        </authorList>
    </citation>
    <scope>NUCLEOTIDE SEQUENCE [LARGE SCALE GENOMIC DNA]</scope>
    <source>
        <strain evidence="7 8">P1</strain>
    </source>
</reference>
<evidence type="ECO:0000256" key="1">
    <source>
        <dbReference type="ARBA" id="ARBA00004141"/>
    </source>
</evidence>
<proteinExistence type="inferred from homology"/>
<evidence type="ECO:0000256" key="4">
    <source>
        <dbReference type="ARBA" id="ARBA00022989"/>
    </source>
</evidence>
<evidence type="ECO:0000256" key="2">
    <source>
        <dbReference type="ARBA" id="ARBA00009773"/>
    </source>
</evidence>
<keyword evidence="8" id="KW-1185">Reference proteome</keyword>
<keyword evidence="4 6" id="KW-1133">Transmembrane helix</keyword>
<feature type="transmembrane region" description="Helical" evidence="6">
    <location>
        <begin position="12"/>
        <end position="30"/>
    </location>
</feature>
<feature type="transmembrane region" description="Helical" evidence="6">
    <location>
        <begin position="328"/>
        <end position="354"/>
    </location>
</feature>